<feature type="transmembrane region" description="Helical" evidence="1">
    <location>
        <begin position="62"/>
        <end position="81"/>
    </location>
</feature>
<dbReference type="EMBL" id="CP013002">
    <property type="protein sequence ID" value="ALL12175.1"/>
    <property type="molecule type" value="Genomic_DNA"/>
</dbReference>
<dbReference type="KEGG" id="chq:AQ619_01680"/>
<protein>
    <submittedName>
        <fullName evidence="2">Uncharacterized protein</fullName>
    </submittedName>
</protein>
<feature type="transmembrane region" description="Helical" evidence="1">
    <location>
        <begin position="87"/>
        <end position="109"/>
    </location>
</feature>
<dbReference type="RefSeq" id="WP_062143373.1">
    <property type="nucleotide sequence ID" value="NZ_CP013002.1"/>
</dbReference>
<dbReference type="AlphaFoldDB" id="A0A0P0NWF9"/>
<organism evidence="2 3">
    <name type="scientific">Caulobacter henricii</name>
    <dbReference type="NCBI Taxonomy" id="69395"/>
    <lineage>
        <taxon>Bacteria</taxon>
        <taxon>Pseudomonadati</taxon>
        <taxon>Pseudomonadota</taxon>
        <taxon>Alphaproteobacteria</taxon>
        <taxon>Caulobacterales</taxon>
        <taxon>Caulobacteraceae</taxon>
        <taxon>Caulobacter</taxon>
    </lineage>
</organism>
<gene>
    <name evidence="2" type="ORF">AQ619_01680</name>
</gene>
<feature type="transmembrane region" description="Helical" evidence="1">
    <location>
        <begin position="7"/>
        <end position="29"/>
    </location>
</feature>
<name>A0A0P0NWF9_9CAUL</name>
<evidence type="ECO:0000313" key="2">
    <source>
        <dbReference type="EMBL" id="ALL12175.1"/>
    </source>
</evidence>
<keyword evidence="3" id="KW-1185">Reference proteome</keyword>
<accession>A0A0P0NWF9</accession>
<keyword evidence="1" id="KW-0472">Membrane</keyword>
<dbReference type="OrthoDB" id="7188958at2"/>
<keyword evidence="1" id="KW-1133">Transmembrane helix</keyword>
<evidence type="ECO:0000313" key="3">
    <source>
        <dbReference type="Proteomes" id="UP000056905"/>
    </source>
</evidence>
<feature type="transmembrane region" description="Helical" evidence="1">
    <location>
        <begin position="121"/>
        <end position="139"/>
    </location>
</feature>
<feature type="transmembrane region" description="Helical" evidence="1">
    <location>
        <begin position="35"/>
        <end position="55"/>
    </location>
</feature>
<sequence length="172" mass="18092">MESRPVLRLAAVATLVGAAIDILAPFVIYPRLAEPWPHLVYVIIDVLLLFGILAVRSVSGRSAGPLALVGFGLALLGLMLVRTSSAAIFGEASYMIASSVWSIGMVVWSVDLLRARGRFRIAAGLWIAALVIGLAGLVLKDHGPIAHVAKMAFILGFVAAAVDLLKALGEPQ</sequence>
<keyword evidence="1" id="KW-0812">Transmembrane</keyword>
<feature type="transmembrane region" description="Helical" evidence="1">
    <location>
        <begin position="145"/>
        <end position="165"/>
    </location>
</feature>
<dbReference type="STRING" id="69395.AQ619_01680"/>
<proteinExistence type="predicted"/>
<evidence type="ECO:0000256" key="1">
    <source>
        <dbReference type="SAM" id="Phobius"/>
    </source>
</evidence>
<reference evidence="2 3" key="1">
    <citation type="submission" date="2015-10" db="EMBL/GenBank/DDBJ databases">
        <title>Conservation of the essential genome among Caulobacter and Brevundimonas species.</title>
        <authorList>
            <person name="Scott D."/>
            <person name="Ely B."/>
        </authorList>
    </citation>
    <scope>NUCLEOTIDE SEQUENCE [LARGE SCALE GENOMIC DNA]</scope>
    <source>
        <strain evidence="2 3">CB4</strain>
    </source>
</reference>
<dbReference type="Proteomes" id="UP000056905">
    <property type="component" value="Chromosome"/>
</dbReference>